<name>A0A6A2X9H6_HIBSY</name>
<evidence type="ECO:0000256" key="1">
    <source>
        <dbReference type="SAM" id="MobiDB-lite"/>
    </source>
</evidence>
<organism evidence="3 4">
    <name type="scientific">Hibiscus syriacus</name>
    <name type="common">Rose of Sharon</name>
    <dbReference type="NCBI Taxonomy" id="106335"/>
    <lineage>
        <taxon>Eukaryota</taxon>
        <taxon>Viridiplantae</taxon>
        <taxon>Streptophyta</taxon>
        <taxon>Embryophyta</taxon>
        <taxon>Tracheophyta</taxon>
        <taxon>Spermatophyta</taxon>
        <taxon>Magnoliopsida</taxon>
        <taxon>eudicotyledons</taxon>
        <taxon>Gunneridae</taxon>
        <taxon>Pentapetalae</taxon>
        <taxon>rosids</taxon>
        <taxon>malvids</taxon>
        <taxon>Malvales</taxon>
        <taxon>Malvaceae</taxon>
        <taxon>Malvoideae</taxon>
        <taxon>Hibiscus</taxon>
    </lineage>
</organism>
<comment type="caution">
    <text evidence="3">The sequence shown here is derived from an EMBL/GenBank/DDBJ whole genome shotgun (WGS) entry which is preliminary data.</text>
</comment>
<sequence length="496" mass="55732">MVPLKMSEPPLVKVVAVKAALLQFSNNETTTPRLYNHHHTPPPPPQQPPVPPPPPPMSPGSDTWTSSTTASAALPPPPPPQSSNWDFWDPFVPATESRSVTEEEWEAATSVSEAAVVTATTPTIRTASMAAPPSAVSGFTKDTGSELAMVVSRNSKELVEIVKEVDEYFLKAADAGSLLSLLLEVPNPNFPAQSKGHNNDAVLSRSHSSTIERLYAWEKKLYQEVKNAQTTKMEHEKMVVRLRKLELKRAEYVKTEKTKKEIEKLDSQMMVASQAINTVSTEIIQLRESELYPQLLDLVKGLMSMWRSMYEIHQVHTHIVQQLKYLNFIPPNEPTSEIHRQSTLQLEFEVQQWHSSFCNLVKAQRDYIQSLAGWLRLSLFQFSKDPLLRNSEESKIYSFCEGWHLAVDRIPDKVASEGIKSFLTVIHTIVVQQAEEHKQKKKADSTSKEFEKKAAELRSLESKHGSFSMPENEQIPGYRKTNKGGNAESKGRGGEE</sequence>
<evidence type="ECO:0000259" key="2">
    <source>
        <dbReference type="Pfam" id="PF04782"/>
    </source>
</evidence>
<evidence type="ECO:0000313" key="3">
    <source>
        <dbReference type="EMBL" id="KAE8665900.1"/>
    </source>
</evidence>
<dbReference type="EMBL" id="VEPZ02001604">
    <property type="protein sequence ID" value="KAE8665900.1"/>
    <property type="molecule type" value="Genomic_DNA"/>
</dbReference>
<feature type="region of interest" description="Disordered" evidence="1">
    <location>
        <begin position="436"/>
        <end position="496"/>
    </location>
</feature>
<dbReference type="Proteomes" id="UP000436088">
    <property type="component" value="Unassembled WGS sequence"/>
</dbReference>
<keyword evidence="4" id="KW-1185">Reference proteome</keyword>
<feature type="compositionally biased region" description="Basic and acidic residues" evidence="1">
    <location>
        <begin position="436"/>
        <end position="464"/>
    </location>
</feature>
<feature type="compositionally biased region" description="Low complexity" evidence="1">
    <location>
        <begin position="61"/>
        <end position="73"/>
    </location>
</feature>
<dbReference type="InterPro" id="IPR006867">
    <property type="entry name" value="DUF632"/>
</dbReference>
<feature type="compositionally biased region" description="Pro residues" evidence="1">
    <location>
        <begin position="41"/>
        <end position="58"/>
    </location>
</feature>
<accession>A0A6A2X9H6</accession>
<dbReference type="PANTHER" id="PTHR21450:SF23">
    <property type="entry name" value="PROTEIN ALTERED PHOSPHATE STARVATION RESPONSE 1"/>
    <property type="match status" value="1"/>
</dbReference>
<feature type="region of interest" description="Disordered" evidence="1">
    <location>
        <begin position="31"/>
        <end position="90"/>
    </location>
</feature>
<evidence type="ECO:0000313" key="4">
    <source>
        <dbReference type="Proteomes" id="UP000436088"/>
    </source>
</evidence>
<dbReference type="PANTHER" id="PTHR21450">
    <property type="entry name" value="PROTEIN ALTERED PHOSPHATE STARVATION RESPONSE 1"/>
    <property type="match status" value="1"/>
</dbReference>
<reference evidence="3" key="1">
    <citation type="submission" date="2019-09" db="EMBL/GenBank/DDBJ databases">
        <title>Draft genome information of white flower Hibiscus syriacus.</title>
        <authorList>
            <person name="Kim Y.-M."/>
        </authorList>
    </citation>
    <scope>NUCLEOTIDE SEQUENCE [LARGE SCALE GENOMIC DNA]</scope>
    <source>
        <tissue evidence="3">Leaf</tissue>
    </source>
</reference>
<proteinExistence type="predicted"/>
<protein>
    <submittedName>
        <fullName evidence="3">L-ascorbate peroxidase 3-like</fullName>
    </submittedName>
</protein>
<gene>
    <name evidence="3" type="ORF">F3Y22_tig00112523pilonHSYRG00089</name>
</gene>
<dbReference type="AlphaFoldDB" id="A0A6A2X9H6"/>
<dbReference type="Pfam" id="PF04782">
    <property type="entry name" value="DUF632"/>
    <property type="match status" value="1"/>
</dbReference>
<dbReference type="GO" id="GO:0004601">
    <property type="term" value="F:peroxidase activity"/>
    <property type="evidence" value="ECO:0007669"/>
    <property type="project" value="UniProtKB-KW"/>
</dbReference>
<feature type="domain" description="DUF632" evidence="2">
    <location>
        <begin position="198"/>
        <end position="427"/>
    </location>
</feature>